<evidence type="ECO:0000256" key="9">
    <source>
        <dbReference type="HAMAP-Rule" id="MF_00344"/>
    </source>
</evidence>
<evidence type="ECO:0000256" key="2">
    <source>
        <dbReference type="ARBA" id="ARBA00005153"/>
    </source>
</evidence>
<dbReference type="InterPro" id="IPR017926">
    <property type="entry name" value="GATASE"/>
</dbReference>
<keyword evidence="6 9" id="KW-0658">Purine biosynthesis</keyword>
<feature type="binding site" evidence="10">
    <location>
        <begin position="252"/>
        <end position="258"/>
    </location>
    <ligand>
        <name>ATP</name>
        <dbReference type="ChEBI" id="CHEBI:30616"/>
    </ligand>
</feature>
<feature type="active site" evidence="9">
    <location>
        <position position="198"/>
    </location>
</feature>
<evidence type="ECO:0000256" key="8">
    <source>
        <dbReference type="ARBA" id="ARBA00022962"/>
    </source>
</evidence>
<dbReference type="PROSITE" id="PS51553">
    <property type="entry name" value="GMPS_ATP_PPASE"/>
    <property type="match status" value="1"/>
</dbReference>
<comment type="pathway">
    <text evidence="2 9">Purine metabolism; GMP biosynthesis; GMP from XMP (L-Gln route): step 1/1.</text>
</comment>
<evidence type="ECO:0000256" key="4">
    <source>
        <dbReference type="ARBA" id="ARBA00022741"/>
    </source>
</evidence>
<evidence type="ECO:0000256" key="5">
    <source>
        <dbReference type="ARBA" id="ARBA00022749"/>
    </source>
</evidence>
<dbReference type="Pfam" id="PF00958">
    <property type="entry name" value="GMP_synt_C"/>
    <property type="match status" value="1"/>
</dbReference>
<accession>A0A9X3MZK4</accession>
<dbReference type="Pfam" id="PF03054">
    <property type="entry name" value="tRNA_Me_trans"/>
    <property type="match status" value="1"/>
</dbReference>
<dbReference type="Proteomes" id="UP001149140">
    <property type="component" value="Unassembled WGS sequence"/>
</dbReference>
<dbReference type="PRINTS" id="PR00097">
    <property type="entry name" value="ANTSNTHASEII"/>
</dbReference>
<dbReference type="InterPro" id="IPR025777">
    <property type="entry name" value="GMPS_ATP_PPase_dom"/>
</dbReference>
<evidence type="ECO:0000256" key="7">
    <source>
        <dbReference type="ARBA" id="ARBA00022840"/>
    </source>
</evidence>
<comment type="subunit">
    <text evidence="9">Homodimer.</text>
</comment>
<dbReference type="InterPro" id="IPR014729">
    <property type="entry name" value="Rossmann-like_a/b/a_fold"/>
</dbReference>
<name>A0A9X3MZK4_9ACTN</name>
<organism evidence="12 13">
    <name type="scientific">Solirubrobacter ginsenosidimutans</name>
    <dbReference type="NCBI Taxonomy" id="490573"/>
    <lineage>
        <taxon>Bacteria</taxon>
        <taxon>Bacillati</taxon>
        <taxon>Actinomycetota</taxon>
        <taxon>Thermoleophilia</taxon>
        <taxon>Solirubrobacterales</taxon>
        <taxon>Solirubrobacteraceae</taxon>
        <taxon>Solirubrobacter</taxon>
    </lineage>
</organism>
<dbReference type="PRINTS" id="PR00099">
    <property type="entry name" value="CPSGATASE"/>
</dbReference>
<dbReference type="EC" id="6.3.5.2" evidence="9"/>
<dbReference type="GO" id="GO:0005524">
    <property type="term" value="F:ATP binding"/>
    <property type="evidence" value="ECO:0007669"/>
    <property type="project" value="UniProtKB-UniRule"/>
</dbReference>
<keyword evidence="7 9" id="KW-0067">ATP-binding</keyword>
<dbReference type="Gene3D" id="3.40.50.620">
    <property type="entry name" value="HUPs"/>
    <property type="match status" value="1"/>
</dbReference>
<dbReference type="Gene3D" id="3.40.50.880">
    <property type="match status" value="1"/>
</dbReference>
<dbReference type="GO" id="GO:0003921">
    <property type="term" value="F:GMP synthase activity"/>
    <property type="evidence" value="ECO:0007669"/>
    <property type="project" value="InterPro"/>
</dbReference>
<dbReference type="PANTHER" id="PTHR11922">
    <property type="entry name" value="GMP SYNTHASE-RELATED"/>
    <property type="match status" value="1"/>
</dbReference>
<dbReference type="CDD" id="cd01742">
    <property type="entry name" value="GATase1_GMP_Synthase"/>
    <property type="match status" value="1"/>
</dbReference>
<dbReference type="FunFam" id="3.30.300.10:FF:000002">
    <property type="entry name" value="GMP synthase [glutamine-hydrolyzing]"/>
    <property type="match status" value="1"/>
</dbReference>
<feature type="active site" description="Nucleophile" evidence="9">
    <location>
        <position position="111"/>
    </location>
</feature>
<proteinExistence type="inferred from homology"/>
<dbReference type="NCBIfam" id="NF000848">
    <property type="entry name" value="PRK00074.1"/>
    <property type="match status" value="1"/>
</dbReference>
<dbReference type="EMBL" id="JAPDOD010000047">
    <property type="protein sequence ID" value="MDA0165447.1"/>
    <property type="molecule type" value="Genomic_DNA"/>
</dbReference>
<evidence type="ECO:0000313" key="12">
    <source>
        <dbReference type="EMBL" id="MDA0165447.1"/>
    </source>
</evidence>
<keyword evidence="4 9" id="KW-0547">Nucleotide-binding</keyword>
<comment type="caution">
    <text evidence="12">The sequence shown here is derived from an EMBL/GenBank/DDBJ whole genome shotgun (WGS) entry which is preliminary data.</text>
</comment>
<evidence type="ECO:0000256" key="1">
    <source>
        <dbReference type="ARBA" id="ARBA00002332"/>
    </source>
</evidence>
<dbReference type="GO" id="GO:0005829">
    <property type="term" value="C:cytosol"/>
    <property type="evidence" value="ECO:0007669"/>
    <property type="project" value="TreeGrafter"/>
</dbReference>
<evidence type="ECO:0000256" key="10">
    <source>
        <dbReference type="PROSITE-ProRule" id="PRU00886"/>
    </source>
</evidence>
<sequence>MPSTEATSLGHGSSLPADQPVEELALEREVAADEVVVLDYGGQYSQLIARRVRELGVFSELLPHHVGVEEVRKRAPKGLILSGGPASVYAPGAPRLDPALLELGIPVLGICYGMQALVLTLGGKVEGAEVGEFGRSQLTVAEHGRLLAGTPDSQACWMSHRDTVYAAPEGFTALASSTESPVAAVEDVSRGLYGIQFHPEVVHTPYGQHVLTTFLEDICGCARTWSAANIIDEQVAAIRAQIGDGKVICALSGGVDSSVAALLVHKAVGDQLTCVFVDHGMMRKNEGEQVIAAFRDQFKVPLVAVDGEERFLARLKGLSEPEAKRKAIGAEFIRVFEEEAEKIGDAHYLVQGTLYSDVIESGGGTGAATIKSHHNVGGLPDDLQFELVEPLRALFKDEVRAVGAELGLPEKFVWRQPFPGPGLAIRVVGGEATKERLDTLRAADFILQDEIRKAGLYRELWQSFCVLPDIRTVGVQGDERTYGYVVAIRAVTSDDAMTADWARLPYDLLEQIASRMINEIREVNRVVLDITSKPPGTIEWE</sequence>
<dbReference type="SUPFAM" id="SSF52317">
    <property type="entry name" value="Class I glutamine amidotransferase-like"/>
    <property type="match status" value="1"/>
</dbReference>
<keyword evidence="8 9" id="KW-0315">Glutamine amidotransferase</keyword>
<dbReference type="CDD" id="cd01997">
    <property type="entry name" value="GMP_synthase_C"/>
    <property type="match status" value="1"/>
</dbReference>
<feature type="active site" evidence="9">
    <location>
        <position position="200"/>
    </location>
</feature>
<keyword evidence="5 9" id="KW-0332">GMP biosynthesis</keyword>
<reference evidence="12" key="1">
    <citation type="submission" date="2022-10" db="EMBL/GenBank/DDBJ databases">
        <title>The WGS of Solirubrobacter ginsenosidimutans DSM 21036.</title>
        <authorList>
            <person name="Jiang Z."/>
        </authorList>
    </citation>
    <scope>NUCLEOTIDE SEQUENCE</scope>
    <source>
        <strain evidence="12">DSM 21036</strain>
    </source>
</reference>
<keyword evidence="3 9" id="KW-0436">Ligase</keyword>
<feature type="domain" description="GMPS ATP-PPase" evidence="11">
    <location>
        <begin position="225"/>
        <end position="415"/>
    </location>
</feature>
<comment type="catalytic activity">
    <reaction evidence="9">
        <text>XMP + L-glutamine + ATP + H2O = GMP + L-glutamate + AMP + diphosphate + 2 H(+)</text>
        <dbReference type="Rhea" id="RHEA:11680"/>
        <dbReference type="ChEBI" id="CHEBI:15377"/>
        <dbReference type="ChEBI" id="CHEBI:15378"/>
        <dbReference type="ChEBI" id="CHEBI:29985"/>
        <dbReference type="ChEBI" id="CHEBI:30616"/>
        <dbReference type="ChEBI" id="CHEBI:33019"/>
        <dbReference type="ChEBI" id="CHEBI:57464"/>
        <dbReference type="ChEBI" id="CHEBI:58115"/>
        <dbReference type="ChEBI" id="CHEBI:58359"/>
        <dbReference type="ChEBI" id="CHEBI:456215"/>
        <dbReference type="EC" id="6.3.5.2"/>
    </reaction>
</comment>
<evidence type="ECO:0000256" key="3">
    <source>
        <dbReference type="ARBA" id="ARBA00022598"/>
    </source>
</evidence>
<dbReference type="PROSITE" id="PS51273">
    <property type="entry name" value="GATASE_TYPE_1"/>
    <property type="match status" value="1"/>
</dbReference>
<dbReference type="PRINTS" id="PR00096">
    <property type="entry name" value="GATASE"/>
</dbReference>
<dbReference type="FunFam" id="3.40.50.880:FF:000001">
    <property type="entry name" value="GMP synthase [glutamine-hydrolyzing]"/>
    <property type="match status" value="1"/>
</dbReference>
<dbReference type="Pfam" id="PF00117">
    <property type="entry name" value="GATase"/>
    <property type="match status" value="1"/>
</dbReference>
<dbReference type="SUPFAM" id="SSF52402">
    <property type="entry name" value="Adenine nucleotide alpha hydrolases-like"/>
    <property type="match status" value="1"/>
</dbReference>
<keyword evidence="13" id="KW-1185">Reference proteome</keyword>
<dbReference type="AlphaFoldDB" id="A0A9X3MZK4"/>
<dbReference type="InterPro" id="IPR029062">
    <property type="entry name" value="Class_I_gatase-like"/>
</dbReference>
<dbReference type="FunFam" id="3.40.50.620:FF:000001">
    <property type="entry name" value="GMP synthase [glutamine-hydrolyzing]"/>
    <property type="match status" value="1"/>
</dbReference>
<dbReference type="Gene3D" id="3.30.300.10">
    <property type="match status" value="1"/>
</dbReference>
<protein>
    <recommendedName>
        <fullName evidence="9">GMP synthase [glutamine-hydrolyzing]</fullName>
        <ecNumber evidence="9">6.3.5.2</ecNumber>
    </recommendedName>
    <alternativeName>
        <fullName evidence="9">GMP synthetase</fullName>
    </alternativeName>
    <alternativeName>
        <fullName evidence="9">Glutamine amidotransferase</fullName>
    </alternativeName>
</protein>
<dbReference type="SUPFAM" id="SSF54810">
    <property type="entry name" value="GMP synthetase C-terminal dimerisation domain"/>
    <property type="match status" value="1"/>
</dbReference>
<gene>
    <name evidence="9 12" type="primary">guaA</name>
    <name evidence="12" type="ORF">OM076_34580</name>
</gene>
<dbReference type="NCBIfam" id="TIGR00884">
    <property type="entry name" value="guaA_Cterm"/>
    <property type="match status" value="1"/>
</dbReference>
<dbReference type="InterPro" id="IPR022955">
    <property type="entry name" value="GMP_synthase"/>
</dbReference>
<comment type="function">
    <text evidence="1 9">Catalyzes the synthesis of GMP from XMP.</text>
</comment>
<evidence type="ECO:0000256" key="6">
    <source>
        <dbReference type="ARBA" id="ARBA00022755"/>
    </source>
</evidence>
<dbReference type="InterPro" id="IPR001674">
    <property type="entry name" value="GMP_synth_C"/>
</dbReference>
<dbReference type="InterPro" id="IPR004739">
    <property type="entry name" value="GMP_synth_GATase"/>
</dbReference>
<evidence type="ECO:0000313" key="13">
    <source>
        <dbReference type="Proteomes" id="UP001149140"/>
    </source>
</evidence>
<dbReference type="PANTHER" id="PTHR11922:SF2">
    <property type="entry name" value="GMP SYNTHASE [GLUTAMINE-HYDROLYZING]"/>
    <property type="match status" value="1"/>
</dbReference>
<dbReference type="HAMAP" id="MF_00344">
    <property type="entry name" value="GMP_synthase"/>
    <property type="match status" value="1"/>
</dbReference>
<dbReference type="RefSeq" id="WP_270044706.1">
    <property type="nucleotide sequence ID" value="NZ_JAPDOD010000047.1"/>
</dbReference>
<dbReference type="NCBIfam" id="TIGR00888">
    <property type="entry name" value="guaA_Nterm"/>
    <property type="match status" value="1"/>
</dbReference>
<evidence type="ECO:0000259" key="11">
    <source>
        <dbReference type="PROSITE" id="PS51553"/>
    </source>
</evidence>